<feature type="domain" description="Sigma-54 factor interaction" evidence="5">
    <location>
        <begin position="148"/>
        <end position="377"/>
    </location>
</feature>
<dbReference type="Pfam" id="PF25601">
    <property type="entry name" value="AAA_lid_14"/>
    <property type="match status" value="1"/>
</dbReference>
<dbReference type="Pfam" id="PF00072">
    <property type="entry name" value="Response_reg"/>
    <property type="match status" value="1"/>
</dbReference>
<reference evidence="7" key="1">
    <citation type="submission" date="2022-10" db="EMBL/GenBank/DDBJ databases">
        <title>Sifting through the core-genome to identify putative cross-protective antigens against Riemerella anatipestifer.</title>
        <authorList>
            <person name="Zheng X."/>
            <person name="Zhang W."/>
        </authorList>
    </citation>
    <scope>NUCLEOTIDE SEQUENCE</scope>
    <source>
        <strain evidence="7">ZWRA178</strain>
    </source>
</reference>
<evidence type="ECO:0000259" key="5">
    <source>
        <dbReference type="PROSITE" id="PS50045"/>
    </source>
</evidence>
<keyword evidence="3" id="KW-0067">ATP-binding</keyword>
<dbReference type="SMART" id="SM00448">
    <property type="entry name" value="REC"/>
    <property type="match status" value="1"/>
</dbReference>
<dbReference type="InterPro" id="IPR002078">
    <property type="entry name" value="Sigma_54_int"/>
</dbReference>
<protein>
    <submittedName>
        <fullName evidence="7">Sigma-54 dependent transcriptional regulator</fullName>
    </submittedName>
</protein>
<dbReference type="SMART" id="SM00382">
    <property type="entry name" value="AAA"/>
    <property type="match status" value="1"/>
</dbReference>
<evidence type="ECO:0000313" key="8">
    <source>
        <dbReference type="Proteomes" id="UP001207440"/>
    </source>
</evidence>
<gene>
    <name evidence="7" type="ORF">OKE68_11255</name>
</gene>
<evidence type="ECO:0000313" key="7">
    <source>
        <dbReference type="EMBL" id="MCW0524883.1"/>
    </source>
</evidence>
<evidence type="ECO:0000256" key="3">
    <source>
        <dbReference type="ARBA" id="ARBA00022840"/>
    </source>
</evidence>
<dbReference type="Proteomes" id="UP001207440">
    <property type="component" value="Unassembled WGS sequence"/>
</dbReference>
<evidence type="ECO:0000256" key="2">
    <source>
        <dbReference type="ARBA" id="ARBA00022741"/>
    </source>
</evidence>
<dbReference type="EMBL" id="JAOZYT010000117">
    <property type="protein sequence ID" value="MCW0524883.1"/>
    <property type="molecule type" value="Genomic_DNA"/>
</dbReference>
<dbReference type="CDD" id="cd00009">
    <property type="entry name" value="AAA"/>
    <property type="match status" value="1"/>
</dbReference>
<dbReference type="PANTHER" id="PTHR32071">
    <property type="entry name" value="TRANSCRIPTIONAL REGULATORY PROTEIN"/>
    <property type="match status" value="1"/>
</dbReference>
<proteinExistence type="predicted"/>
<dbReference type="InterPro" id="IPR027417">
    <property type="entry name" value="P-loop_NTPase"/>
</dbReference>
<dbReference type="InterPro" id="IPR003593">
    <property type="entry name" value="AAA+_ATPase"/>
</dbReference>
<dbReference type="InterPro" id="IPR001789">
    <property type="entry name" value="Sig_transdc_resp-reg_receiver"/>
</dbReference>
<feature type="modified residue" description="4-aspartylphosphate" evidence="4">
    <location>
        <position position="54"/>
    </location>
</feature>
<dbReference type="GO" id="GO:0005524">
    <property type="term" value="F:ATP binding"/>
    <property type="evidence" value="ECO:0007669"/>
    <property type="project" value="UniProtKB-KW"/>
</dbReference>
<dbReference type="Gene3D" id="3.40.50.2300">
    <property type="match status" value="1"/>
</dbReference>
<dbReference type="Gene3D" id="1.10.8.60">
    <property type="match status" value="1"/>
</dbReference>
<dbReference type="InterPro" id="IPR025943">
    <property type="entry name" value="Sigma_54_int_dom_ATP-bd_2"/>
</dbReference>
<dbReference type="RefSeq" id="WP_214193967.1">
    <property type="nucleotide sequence ID" value="NZ_CP081925.1"/>
</dbReference>
<dbReference type="SUPFAM" id="SSF52540">
    <property type="entry name" value="P-loop containing nucleoside triphosphate hydrolases"/>
    <property type="match status" value="1"/>
</dbReference>
<accession>A0AAP3AR65</accession>
<dbReference type="GO" id="GO:0006355">
    <property type="term" value="P:regulation of DNA-templated transcription"/>
    <property type="evidence" value="ECO:0007669"/>
    <property type="project" value="InterPro"/>
</dbReference>
<evidence type="ECO:0000256" key="1">
    <source>
        <dbReference type="ARBA" id="ARBA00022553"/>
    </source>
</evidence>
<feature type="domain" description="Response regulatory" evidence="6">
    <location>
        <begin position="3"/>
        <end position="119"/>
    </location>
</feature>
<organism evidence="7 8">
    <name type="scientific">Riemerella anatipestifer</name>
    <name type="common">Moraxella anatipestifer</name>
    <dbReference type="NCBI Taxonomy" id="34085"/>
    <lineage>
        <taxon>Bacteria</taxon>
        <taxon>Pseudomonadati</taxon>
        <taxon>Bacteroidota</taxon>
        <taxon>Flavobacteriia</taxon>
        <taxon>Flavobacteriales</taxon>
        <taxon>Weeksellaceae</taxon>
        <taxon>Riemerella</taxon>
    </lineage>
</organism>
<dbReference type="SUPFAM" id="SSF52172">
    <property type="entry name" value="CheY-like"/>
    <property type="match status" value="1"/>
</dbReference>
<dbReference type="AlphaFoldDB" id="A0AAP3AR65"/>
<evidence type="ECO:0000256" key="4">
    <source>
        <dbReference type="PROSITE-ProRule" id="PRU00169"/>
    </source>
</evidence>
<dbReference type="GO" id="GO:0000160">
    <property type="term" value="P:phosphorelay signal transduction system"/>
    <property type="evidence" value="ECO:0007669"/>
    <property type="project" value="InterPro"/>
</dbReference>
<dbReference type="PROSITE" id="PS50045">
    <property type="entry name" value="SIGMA54_INTERACT_4"/>
    <property type="match status" value="1"/>
</dbReference>
<dbReference type="PROSITE" id="PS50110">
    <property type="entry name" value="RESPONSE_REGULATORY"/>
    <property type="match status" value="1"/>
</dbReference>
<dbReference type="FunFam" id="3.40.50.300:FF:000006">
    <property type="entry name" value="DNA-binding transcriptional regulator NtrC"/>
    <property type="match status" value="1"/>
</dbReference>
<dbReference type="Pfam" id="PF00158">
    <property type="entry name" value="Sigma54_activat"/>
    <property type="match status" value="1"/>
</dbReference>
<dbReference type="InterPro" id="IPR011006">
    <property type="entry name" value="CheY-like_superfamily"/>
</dbReference>
<dbReference type="InterPro" id="IPR058031">
    <property type="entry name" value="AAA_lid_NorR"/>
</dbReference>
<keyword evidence="1 4" id="KW-0597">Phosphoprotein</keyword>
<comment type="caution">
    <text evidence="7">The sequence shown here is derived from an EMBL/GenBank/DDBJ whole genome shotgun (WGS) entry which is preliminary data.</text>
</comment>
<name>A0AAP3AR65_RIEAN</name>
<dbReference type="PANTHER" id="PTHR32071:SF17">
    <property type="entry name" value="TRANSCRIPTIONAL REGULATOR (NTRC FAMILY)"/>
    <property type="match status" value="1"/>
</dbReference>
<dbReference type="Gene3D" id="3.40.50.300">
    <property type="entry name" value="P-loop containing nucleotide triphosphate hydrolases"/>
    <property type="match status" value="1"/>
</dbReference>
<evidence type="ECO:0000259" key="6">
    <source>
        <dbReference type="PROSITE" id="PS50110"/>
    </source>
</evidence>
<keyword evidence="2" id="KW-0547">Nucleotide-binding</keyword>
<dbReference type="PROSITE" id="PS00676">
    <property type="entry name" value="SIGMA54_INTERACT_2"/>
    <property type="match status" value="1"/>
</dbReference>
<sequence>MQKILIVEDEKAISGLLKNILSEEVKDYEILVADDGLEAYKLIEKEDFSLVISDIKMPKVSGTELLQKALEIKPDTAFVMISAHGDINTAVQCLKQGAYDFIEKPIDLNRLITSVRNTLERKELKASNQILKKENTQLKKKVNKKYQMIGSSEALKKIQDMIDKVAPSDARVLITGPNGAGKELVAHALHSQSERSKGPMVEVNCAAIPSELIESELFGHMKGSFTGAVKDKSGKFEQANGGTIFLDEIGDMSLVAQAKVLRVLQEHKVSPVGSDKEIKIDVRVLAATNKNLQKEIEEGRFREDLYHRLSVIEIQVPALNDRKKDIPLLVEHFAQNIASENGSPVKEFSKEALKALQNYDWTGNIRELRNVVERLIILGENPVSENDISNFVKK</sequence>